<dbReference type="Proteomes" id="UP001347796">
    <property type="component" value="Unassembled WGS sequence"/>
</dbReference>
<dbReference type="InterPro" id="IPR052055">
    <property type="entry name" value="Hepadnavirus_pol/RT"/>
</dbReference>
<dbReference type="SUPFAM" id="SSF56672">
    <property type="entry name" value="DNA/RNA polymerases"/>
    <property type="match status" value="1"/>
</dbReference>
<dbReference type="EMBL" id="JAZGQO010000007">
    <property type="protein sequence ID" value="KAK6181898.1"/>
    <property type="molecule type" value="Genomic_DNA"/>
</dbReference>
<dbReference type="Gene3D" id="3.10.10.10">
    <property type="entry name" value="HIV Type 1 Reverse Transcriptase, subunit A, domain 1"/>
    <property type="match status" value="1"/>
</dbReference>
<feature type="domain" description="Reverse transcriptase" evidence="1">
    <location>
        <begin position="2"/>
        <end position="91"/>
    </location>
</feature>
<comment type="caution">
    <text evidence="2">The sequence shown here is derived from an EMBL/GenBank/DDBJ whole genome shotgun (WGS) entry which is preliminary data.</text>
</comment>
<protein>
    <recommendedName>
        <fullName evidence="1">Reverse transcriptase domain-containing protein</fullName>
    </recommendedName>
</protein>
<dbReference type="InterPro" id="IPR043502">
    <property type="entry name" value="DNA/RNA_pol_sf"/>
</dbReference>
<dbReference type="PANTHER" id="PTHR33050">
    <property type="entry name" value="REVERSE TRANSCRIPTASE DOMAIN-CONTAINING PROTEIN"/>
    <property type="match status" value="1"/>
</dbReference>
<sequence>MGIIKEVSPCEGQFLSPIFTRPKRDNPTEYRMILNLKKLNEFISYHHFKMDTFESALRLIKPDCYLASIDLRHAYYSVPMAQEHQKYLRFC</sequence>
<dbReference type="AlphaFoldDB" id="A0AAN8JZH4"/>
<reference evidence="2 3" key="1">
    <citation type="submission" date="2024-01" db="EMBL/GenBank/DDBJ databases">
        <title>The genome of the rayed Mediterranean limpet Patella caerulea (Linnaeus, 1758).</title>
        <authorList>
            <person name="Anh-Thu Weber A."/>
            <person name="Halstead-Nussloch G."/>
        </authorList>
    </citation>
    <scope>NUCLEOTIDE SEQUENCE [LARGE SCALE GENOMIC DNA]</scope>
    <source>
        <strain evidence="2">AATW-2023a</strain>
        <tissue evidence="2">Whole specimen</tissue>
    </source>
</reference>
<evidence type="ECO:0000259" key="1">
    <source>
        <dbReference type="PROSITE" id="PS50878"/>
    </source>
</evidence>
<organism evidence="2 3">
    <name type="scientific">Patella caerulea</name>
    <name type="common">Rayed Mediterranean limpet</name>
    <dbReference type="NCBI Taxonomy" id="87958"/>
    <lineage>
        <taxon>Eukaryota</taxon>
        <taxon>Metazoa</taxon>
        <taxon>Spiralia</taxon>
        <taxon>Lophotrochozoa</taxon>
        <taxon>Mollusca</taxon>
        <taxon>Gastropoda</taxon>
        <taxon>Patellogastropoda</taxon>
        <taxon>Patelloidea</taxon>
        <taxon>Patellidae</taxon>
        <taxon>Patella</taxon>
    </lineage>
</organism>
<gene>
    <name evidence="2" type="ORF">SNE40_009676</name>
</gene>
<dbReference type="InterPro" id="IPR000477">
    <property type="entry name" value="RT_dom"/>
</dbReference>
<evidence type="ECO:0000313" key="2">
    <source>
        <dbReference type="EMBL" id="KAK6181898.1"/>
    </source>
</evidence>
<keyword evidence="3" id="KW-1185">Reference proteome</keyword>
<dbReference type="PANTHER" id="PTHR33050:SF7">
    <property type="entry name" value="RIBONUCLEASE H"/>
    <property type="match status" value="1"/>
</dbReference>
<dbReference type="PROSITE" id="PS50878">
    <property type="entry name" value="RT_POL"/>
    <property type="match status" value="1"/>
</dbReference>
<evidence type="ECO:0000313" key="3">
    <source>
        <dbReference type="Proteomes" id="UP001347796"/>
    </source>
</evidence>
<proteinExistence type="predicted"/>
<name>A0AAN8JZH4_PATCE</name>
<accession>A0AAN8JZH4</accession>